<dbReference type="Proteomes" id="UP000243077">
    <property type="component" value="Chromosome"/>
</dbReference>
<reference evidence="2 3" key="1">
    <citation type="submission" date="2018-02" db="EMBL/GenBank/DDBJ databases">
        <title>Complete genome of the streamlined marine actinobacterium Pontimonas salivibrio CL-TW6 adapted to coastal planktonic lifestype.</title>
        <authorList>
            <person name="Cho B.C."/>
            <person name="Hardies S.C."/>
            <person name="Jang G.I."/>
            <person name="Hwang C.Y."/>
        </authorList>
    </citation>
    <scope>NUCLEOTIDE SEQUENCE [LARGE SCALE GENOMIC DNA]</scope>
    <source>
        <strain evidence="2 3">CL-TW6</strain>
    </source>
</reference>
<dbReference type="InterPro" id="IPR036182">
    <property type="entry name" value="PCuAC_sf"/>
</dbReference>
<feature type="signal peptide" evidence="1">
    <location>
        <begin position="1"/>
        <end position="25"/>
    </location>
</feature>
<dbReference type="EMBL" id="CP026923">
    <property type="protein sequence ID" value="AVG23704.1"/>
    <property type="molecule type" value="Genomic_DNA"/>
</dbReference>
<dbReference type="AlphaFoldDB" id="A0A2L2BPX7"/>
<dbReference type="Gene3D" id="2.60.40.1890">
    <property type="entry name" value="PCu(A)C copper chaperone"/>
    <property type="match status" value="1"/>
</dbReference>
<keyword evidence="1" id="KW-0732">Signal</keyword>
<evidence type="ECO:0000313" key="3">
    <source>
        <dbReference type="Proteomes" id="UP000243077"/>
    </source>
</evidence>
<dbReference type="Pfam" id="PF04314">
    <property type="entry name" value="PCuAC"/>
    <property type="match status" value="1"/>
</dbReference>
<sequence>MTQRTAWKIPLALASVAIMTLAGCAATPEPPVVERAWAKAADSGMTAVFADITNTGSEPVTIVGGRSEAAQQVELHEVVDGVMREKPGGVVVPPDSTRVLEPGADHIMLMGLAGPLLPGDSVLVTLELDTGEPLEVVAEVRDYAGAMEEYEPGHGGQMP</sequence>
<proteinExistence type="predicted"/>
<feature type="chain" id="PRO_5014882346" evidence="1">
    <location>
        <begin position="26"/>
        <end position="159"/>
    </location>
</feature>
<dbReference type="RefSeq" id="WP_104913277.1">
    <property type="nucleotide sequence ID" value="NZ_CP026923.1"/>
</dbReference>
<dbReference type="SUPFAM" id="SSF110087">
    <property type="entry name" value="DR1885-like metal-binding protein"/>
    <property type="match status" value="1"/>
</dbReference>
<dbReference type="InterPro" id="IPR058248">
    <property type="entry name" value="Lxx211020-like"/>
</dbReference>
<evidence type="ECO:0000313" key="2">
    <source>
        <dbReference type="EMBL" id="AVG23704.1"/>
    </source>
</evidence>
<gene>
    <name evidence="2" type="ORF">C3B54_11723</name>
</gene>
<dbReference type="PANTHER" id="PTHR36302">
    <property type="entry name" value="BLR7088 PROTEIN"/>
    <property type="match status" value="1"/>
</dbReference>
<protein>
    <submittedName>
        <fullName evidence="2">Copper chaperone</fullName>
    </submittedName>
</protein>
<organism evidence="2 3">
    <name type="scientific">Pontimonas salivibrio</name>
    <dbReference type="NCBI Taxonomy" id="1159327"/>
    <lineage>
        <taxon>Bacteria</taxon>
        <taxon>Bacillati</taxon>
        <taxon>Actinomycetota</taxon>
        <taxon>Actinomycetes</taxon>
        <taxon>Micrococcales</taxon>
        <taxon>Microbacteriaceae</taxon>
        <taxon>Pontimonas</taxon>
    </lineage>
</organism>
<dbReference type="PANTHER" id="PTHR36302:SF1">
    <property type="entry name" value="COPPER CHAPERONE PCU(A)C"/>
    <property type="match status" value="1"/>
</dbReference>
<name>A0A2L2BPX7_9MICO</name>
<keyword evidence="3" id="KW-1185">Reference proteome</keyword>
<accession>A0A2L2BPX7</accession>
<evidence type="ECO:0000256" key="1">
    <source>
        <dbReference type="SAM" id="SignalP"/>
    </source>
</evidence>
<dbReference type="InterPro" id="IPR007410">
    <property type="entry name" value="LpqE-like"/>
</dbReference>
<dbReference type="PROSITE" id="PS51257">
    <property type="entry name" value="PROKAR_LIPOPROTEIN"/>
    <property type="match status" value="1"/>
</dbReference>
<dbReference type="KEGG" id="psai:C3B54_11723"/>
<dbReference type="OrthoDB" id="9796962at2"/>